<dbReference type="NCBIfam" id="TIGR03786">
    <property type="entry name" value="strep_pil_rpt"/>
    <property type="match status" value="4"/>
</dbReference>
<protein>
    <submittedName>
        <fullName evidence="10">LPXTG cell wall anchor domain-containing protein</fullName>
    </submittedName>
</protein>
<evidence type="ECO:0000256" key="6">
    <source>
        <dbReference type="ARBA" id="ARBA00023088"/>
    </source>
</evidence>
<dbReference type="InterPro" id="IPR011252">
    <property type="entry name" value="Fibrogen-bd_dom1"/>
</dbReference>
<name>A0ABM6Z8G5_9STRE</name>
<dbReference type="Gene3D" id="2.60.40.1280">
    <property type="match status" value="1"/>
</dbReference>
<dbReference type="Pfam" id="PF17802">
    <property type="entry name" value="SpaA"/>
    <property type="match status" value="4"/>
</dbReference>
<evidence type="ECO:0000256" key="1">
    <source>
        <dbReference type="ARBA" id="ARBA00004168"/>
    </source>
</evidence>
<accession>A0ABM6Z8G5</accession>
<feature type="domain" description="Gram-positive cocci surface proteins LPxTG" evidence="9">
    <location>
        <begin position="1283"/>
        <end position="1315"/>
    </location>
</feature>
<evidence type="ECO:0000259" key="9">
    <source>
        <dbReference type="PROSITE" id="PS50847"/>
    </source>
</evidence>
<feature type="signal peptide" evidence="8">
    <location>
        <begin position="1"/>
        <end position="30"/>
    </location>
</feature>
<comment type="similarity">
    <text evidence="2">Belongs to the serine-aspartate repeat-containing protein (SDr) family.</text>
</comment>
<feature type="compositionally biased region" description="Pro residues" evidence="7">
    <location>
        <begin position="1251"/>
        <end position="1263"/>
    </location>
</feature>
<dbReference type="NCBIfam" id="TIGR01167">
    <property type="entry name" value="LPXTG_anchor"/>
    <property type="match status" value="1"/>
</dbReference>
<dbReference type="SUPFAM" id="SSF49478">
    <property type="entry name" value="Cna protein B-type domain"/>
    <property type="match status" value="2"/>
</dbReference>
<feature type="compositionally biased region" description="Basic and acidic residues" evidence="7">
    <location>
        <begin position="1264"/>
        <end position="1282"/>
    </location>
</feature>
<organism evidence="10 11">
    <name type="scientific">Streptococcus koreensis</name>
    <dbReference type="NCBI Taxonomy" id="2382163"/>
    <lineage>
        <taxon>Bacteria</taxon>
        <taxon>Bacillati</taxon>
        <taxon>Bacillota</taxon>
        <taxon>Bacilli</taxon>
        <taxon>Lactobacillales</taxon>
        <taxon>Streptococcaceae</taxon>
        <taxon>Streptococcus</taxon>
    </lineage>
</organism>
<evidence type="ECO:0000313" key="11">
    <source>
        <dbReference type="Proteomes" id="UP000277293"/>
    </source>
</evidence>
<dbReference type="PANTHER" id="PTHR36108">
    <property type="entry name" value="COLOSSIN-B-RELATED"/>
    <property type="match status" value="1"/>
</dbReference>
<dbReference type="Pfam" id="PF12892">
    <property type="entry name" value="FctA"/>
    <property type="match status" value="4"/>
</dbReference>
<evidence type="ECO:0000313" key="10">
    <source>
        <dbReference type="EMBL" id="AYF93782.1"/>
    </source>
</evidence>
<dbReference type="InterPro" id="IPR013783">
    <property type="entry name" value="Ig-like_fold"/>
</dbReference>
<evidence type="ECO:0000256" key="5">
    <source>
        <dbReference type="ARBA" id="ARBA00022729"/>
    </source>
</evidence>
<dbReference type="InterPro" id="IPR022464">
    <property type="entry name" value="Strep_pil_isopept_link"/>
</dbReference>
<comment type="subcellular location">
    <subcellularLocation>
        <location evidence="1">Secreted</location>
        <location evidence="1">Cell wall</location>
        <topology evidence="1">Peptidoglycan-anchor</topology>
    </subcellularLocation>
</comment>
<evidence type="ECO:0000256" key="8">
    <source>
        <dbReference type="SAM" id="SignalP"/>
    </source>
</evidence>
<evidence type="ECO:0000256" key="2">
    <source>
        <dbReference type="ARBA" id="ARBA00007257"/>
    </source>
</evidence>
<dbReference type="InterPro" id="IPR008966">
    <property type="entry name" value="Adhesion_dom_sf"/>
</dbReference>
<keyword evidence="11" id="KW-1185">Reference proteome</keyword>
<dbReference type="Pfam" id="PF00746">
    <property type="entry name" value="Gram_pos_anchor"/>
    <property type="match status" value="1"/>
</dbReference>
<gene>
    <name evidence="10" type="ORF">D7D50_03850</name>
</gene>
<dbReference type="Gene3D" id="2.60.40.3050">
    <property type="match status" value="4"/>
</dbReference>
<keyword evidence="3" id="KW-0134">Cell wall</keyword>
<keyword evidence="6" id="KW-0572">Peptidoglycan-anchor</keyword>
<keyword evidence="5 8" id="KW-0732">Signal</keyword>
<evidence type="ECO:0000256" key="7">
    <source>
        <dbReference type="SAM" id="MobiDB-lite"/>
    </source>
</evidence>
<dbReference type="InterPro" id="IPR041033">
    <property type="entry name" value="SpaA_PFL_dom_1"/>
</dbReference>
<evidence type="ECO:0000256" key="4">
    <source>
        <dbReference type="ARBA" id="ARBA00022525"/>
    </source>
</evidence>
<dbReference type="InterPro" id="IPR038174">
    <property type="entry name" value="Strep_pil_link_sf"/>
</dbReference>
<reference evidence="11" key="1">
    <citation type="submission" date="2018-09" db="EMBL/GenBank/DDBJ databases">
        <title>Complete genome sequence of Streptococcus sp. KCOM 2890 (=JS71).</title>
        <authorList>
            <person name="Kook J.-K."/>
            <person name="Park S.-N."/>
            <person name="Lim Y.K."/>
        </authorList>
    </citation>
    <scope>NUCLEOTIDE SEQUENCE [LARGE SCALE GENOMIC DNA]</scope>
    <source>
        <strain evidence="11">JS71</strain>
    </source>
</reference>
<dbReference type="Gene3D" id="2.60.40.10">
    <property type="entry name" value="Immunoglobulins"/>
    <property type="match status" value="4"/>
</dbReference>
<dbReference type="InterPro" id="IPR019931">
    <property type="entry name" value="LPXTG_anchor"/>
</dbReference>
<sequence>MMKKSLKIILTLVLVLASVFGLSKIRSAHADGSTGKIQITSKTITPAKSPVDQYTDIKVDLTFNVPNGVKSGDQAVITLPQNLKFISDQTFDVMSPDGQSVVAKAVINAANKTITLTYEDYVEKKSNISGSMFFAVRVEPATESPSKVPITLNVDNNPVPVGKVDFVVDPGNAEKTLDKVSWGTETLADGSITRQYEVRVNATNAPLTEAVVTDQLQTEGMNYVEDSFVIKKGNWAVNSSHKLELKNGQVVSLPVEFGADKKSFKVSLGNVAQGEGYSIAYKVKIPYTPANGEKFLNNVTLNAKKVVETKSNPFVYQTAGGEAQGYTFSINLKKVDSQDENTALAGAEFNVIRVATGAVVGKLTTNAKGEASIGGLLNTAYQLVETKAPEGYELDATPIDVKAEDFGTTKTALKTVTNKKIVKEPTPTSAVIELDKALTGRDLVDGEFSFELYEGANKLQTVTNKSGKVTFDAISYTAEGEHTYTVKEVKGDNATIAYDTAEKQVTVKVTRDGDALKAEVVYPENKTFTNAFTPNATTATIELTKELTGRDLVDGEFSFELYEGANKLQTVTNKSGKVTFDAISYTEEGEHTYTVKEVKGDNATIAYDIAEKQVTVKVTRDGDALKAEVVYPENKTFTNAFTPNATTATIELTKELTGRDLVDGEFSFELYEGANKLQTVTNKSGKVTFDAISYTAEGEHTYTVKEVKGTTPGITYDTAEKQVTVQVTKDGDNLKTTVVYPESKAFANTYSAPSPAKAQISASKILEGRDLKDGEFTFNLLDEAGEVLQTKQNAADGSVAFDEISYSQEDAGKTFHYTIKEVIPQSQEKGMTYDQASIEVTVTVTKDDASNTIKATVAYGAKTSFTNTFVTSEIPPTPPVVEKPEAKLYTIQLHKVNGEGRALAGAVFGLFEADGSTPVANPYGEGQATATSDANGLVSFVGFEAKDYVVKELTAPEGYQLSTASIAVSATELSAASDLVVDKGNVVNQPFTEIPPTPPVVEKPELTLYSIQLHKVNNEGQVLAGAVFGLFEADGVTPVANPYGEGQATATSDANGLVTFTGLEAKDYVVKEITAPAGYQLSEEAITVSSSHLIASTNQVLDQGKVVNKPFTAIPPTPPVVEKPELKLYTIQLHKVNPFYQDLAGAVFGLFEADGVTPVANPYGEGQATATSDANGLVRFVGFEAKDYVVKELTAPAGYQLSTDSITVSAAELTAATDLVVDKGNVVNQLTPPKGNTPPPSTDKPRKEIPSNPPKGNTPPPSTEKPEKEIPSNPPKEDKKEVLPSTGQSMSEGLVATGLALAVAGSALIYKKREN</sequence>
<dbReference type="PANTHER" id="PTHR36108:SF13">
    <property type="entry name" value="COLOSSIN-B-RELATED"/>
    <property type="match status" value="1"/>
</dbReference>
<evidence type="ECO:0000256" key="3">
    <source>
        <dbReference type="ARBA" id="ARBA00022512"/>
    </source>
</evidence>
<dbReference type="InterPro" id="IPR041171">
    <property type="entry name" value="SDR_Ig"/>
</dbReference>
<feature type="region of interest" description="Disordered" evidence="7">
    <location>
        <begin position="1226"/>
        <end position="1289"/>
    </location>
</feature>
<dbReference type="Proteomes" id="UP000277293">
    <property type="component" value="Chromosome"/>
</dbReference>
<keyword evidence="4" id="KW-0964">Secreted</keyword>
<proteinExistence type="inferred from homology"/>
<dbReference type="EMBL" id="CP032620">
    <property type="protein sequence ID" value="AYF93782.1"/>
    <property type="molecule type" value="Genomic_DNA"/>
</dbReference>
<feature type="chain" id="PRO_5045822131" evidence="8">
    <location>
        <begin position="31"/>
        <end position="1315"/>
    </location>
</feature>
<dbReference type="PROSITE" id="PS50847">
    <property type="entry name" value="GRAM_POS_ANCHORING"/>
    <property type="match status" value="1"/>
</dbReference>
<dbReference type="Pfam" id="PF17961">
    <property type="entry name" value="Big_8"/>
    <property type="match status" value="1"/>
</dbReference>
<dbReference type="SUPFAM" id="SSF49401">
    <property type="entry name" value="Bacterial adhesins"/>
    <property type="match status" value="2"/>
</dbReference>